<reference evidence="2" key="1">
    <citation type="journal article" date="2020" name="Fungal Divers.">
        <title>Resolving the Mortierellaceae phylogeny through synthesis of multi-gene phylogenetics and phylogenomics.</title>
        <authorList>
            <person name="Vandepol N."/>
            <person name="Liber J."/>
            <person name="Desiro A."/>
            <person name="Na H."/>
            <person name="Kennedy M."/>
            <person name="Barry K."/>
            <person name="Grigoriev I.V."/>
            <person name="Miller A.N."/>
            <person name="O'Donnell K."/>
            <person name="Stajich J.E."/>
            <person name="Bonito G."/>
        </authorList>
    </citation>
    <scope>NUCLEOTIDE SEQUENCE</scope>
    <source>
        <strain evidence="2">NVP60</strain>
    </source>
</reference>
<organism evidence="2 3">
    <name type="scientific">Linnemannia gamsii</name>
    <dbReference type="NCBI Taxonomy" id="64522"/>
    <lineage>
        <taxon>Eukaryota</taxon>
        <taxon>Fungi</taxon>
        <taxon>Fungi incertae sedis</taxon>
        <taxon>Mucoromycota</taxon>
        <taxon>Mortierellomycotina</taxon>
        <taxon>Mortierellomycetes</taxon>
        <taxon>Mortierellales</taxon>
        <taxon>Mortierellaceae</taxon>
        <taxon>Linnemannia</taxon>
    </lineage>
</organism>
<proteinExistence type="predicted"/>
<gene>
    <name evidence="2" type="ORF">BGZ97_011255</name>
</gene>
<evidence type="ECO:0000313" key="3">
    <source>
        <dbReference type="Proteomes" id="UP000823405"/>
    </source>
</evidence>
<dbReference type="AlphaFoldDB" id="A0A9P6QNP4"/>
<dbReference type="EMBL" id="JAAAIN010006227">
    <property type="protein sequence ID" value="KAG0271423.1"/>
    <property type="molecule type" value="Genomic_DNA"/>
</dbReference>
<feature type="region of interest" description="Disordered" evidence="1">
    <location>
        <begin position="1"/>
        <end position="35"/>
    </location>
</feature>
<sequence length="51" mass="5377">QSPQMVPCPGSRSLAVDQAHAQEQLAPPPPLALPRPRSLLVASTRLLLGPN</sequence>
<dbReference type="Proteomes" id="UP000823405">
    <property type="component" value="Unassembled WGS sequence"/>
</dbReference>
<accession>A0A9P6QNP4</accession>
<evidence type="ECO:0000313" key="2">
    <source>
        <dbReference type="EMBL" id="KAG0271423.1"/>
    </source>
</evidence>
<feature type="non-terminal residue" evidence="2">
    <location>
        <position position="1"/>
    </location>
</feature>
<feature type="non-terminal residue" evidence="2">
    <location>
        <position position="51"/>
    </location>
</feature>
<keyword evidence="3" id="KW-1185">Reference proteome</keyword>
<name>A0A9P6QNP4_9FUNG</name>
<protein>
    <submittedName>
        <fullName evidence="2">Uncharacterized protein</fullName>
    </submittedName>
</protein>
<comment type="caution">
    <text evidence="2">The sequence shown here is derived from an EMBL/GenBank/DDBJ whole genome shotgun (WGS) entry which is preliminary data.</text>
</comment>
<evidence type="ECO:0000256" key="1">
    <source>
        <dbReference type="SAM" id="MobiDB-lite"/>
    </source>
</evidence>